<accession>A0ACC3DBK5</accession>
<dbReference type="EMBL" id="JAWDJW010006453">
    <property type="protein sequence ID" value="KAK3064670.1"/>
    <property type="molecule type" value="Genomic_DNA"/>
</dbReference>
<reference evidence="1" key="1">
    <citation type="submission" date="2024-09" db="EMBL/GenBank/DDBJ databases">
        <title>Black Yeasts Isolated from many extreme environments.</title>
        <authorList>
            <person name="Coleine C."/>
            <person name="Stajich J.E."/>
            <person name="Selbmann L."/>
        </authorList>
    </citation>
    <scope>NUCLEOTIDE SEQUENCE</scope>
    <source>
        <strain evidence="1">CCFEE 5737</strain>
    </source>
</reference>
<gene>
    <name evidence="1" type="ORF">LTS18_005048</name>
</gene>
<dbReference type="Proteomes" id="UP001186974">
    <property type="component" value="Unassembled WGS sequence"/>
</dbReference>
<name>A0ACC3DBK5_9PEZI</name>
<comment type="caution">
    <text evidence="1">The sequence shown here is derived from an EMBL/GenBank/DDBJ whole genome shotgun (WGS) entry which is preliminary data.</text>
</comment>
<protein>
    <submittedName>
        <fullName evidence="1">Uncharacterized protein</fullName>
    </submittedName>
</protein>
<evidence type="ECO:0000313" key="2">
    <source>
        <dbReference type="Proteomes" id="UP001186974"/>
    </source>
</evidence>
<keyword evidence="2" id="KW-1185">Reference proteome</keyword>
<evidence type="ECO:0000313" key="1">
    <source>
        <dbReference type="EMBL" id="KAK3064670.1"/>
    </source>
</evidence>
<sequence>MRLFLVRHGETVDNVAGVAGVRDSELTNHGVKQATRLGEFFRKNDTRFSHIFSSQLQRAYKTAECIRRAQATSRGGEKARQPLEVRRVPLLVEQDLGFYEGKKFFERPRVGNKSGKEAHRDRHKNDSGFVDVESKESMAQRADTFLDQHLIPLLHSDTEVTQLVAIVTHGIFLTVLWRRLLLRLPSKRVSFAPAIAWATDAVSLEHLGGWSNTGYLELELVKSAATPEGAEAASRFQPSDIVAPDTDFQTLKSATGDEPLPAPPEPEVPEVISKVAYDVSTVPLTSFRNLVGWSLVIHKINSRDHVQGLKRTGGGVGSAKYDESQKTIESFFKRKTVN</sequence>
<proteinExistence type="predicted"/>
<organism evidence="1 2">
    <name type="scientific">Coniosporium uncinatum</name>
    <dbReference type="NCBI Taxonomy" id="93489"/>
    <lineage>
        <taxon>Eukaryota</taxon>
        <taxon>Fungi</taxon>
        <taxon>Dikarya</taxon>
        <taxon>Ascomycota</taxon>
        <taxon>Pezizomycotina</taxon>
        <taxon>Dothideomycetes</taxon>
        <taxon>Dothideomycetes incertae sedis</taxon>
        <taxon>Coniosporium</taxon>
    </lineage>
</organism>